<evidence type="ECO:0000256" key="1">
    <source>
        <dbReference type="SAM" id="SignalP"/>
    </source>
</evidence>
<reference evidence="2" key="1">
    <citation type="submission" date="2021-01" db="EMBL/GenBank/DDBJ databases">
        <title>Chromosome-level genome assembly of a human fungal pathogen reveals clustering of transcriptionally co-regulated genes.</title>
        <authorList>
            <person name="Voorhies M."/>
            <person name="Cohen S."/>
            <person name="Shea T.P."/>
            <person name="Petrus S."/>
            <person name="Munoz J.F."/>
            <person name="Poplawski S."/>
            <person name="Goldman W.E."/>
            <person name="Michael T."/>
            <person name="Cuomo C.A."/>
            <person name="Sil A."/>
            <person name="Beyhan S."/>
        </authorList>
    </citation>
    <scope>NUCLEOTIDE SEQUENCE</scope>
    <source>
        <strain evidence="2">WU24</strain>
    </source>
</reference>
<proteinExistence type="predicted"/>
<sequence>MFFFILMMVHWTSFSQYRTEFPYWIQDPRLKQKWNCRRIQAITSHETGQFHRGFLPNSAAVKPLPERAGARERTSQEPSDYPLSLFEDEADILTNLRWKRIITGNAGL</sequence>
<dbReference type="AlphaFoldDB" id="A0A8A1MQ60"/>
<feature type="chain" id="PRO_5034528559" evidence="1">
    <location>
        <begin position="16"/>
        <end position="108"/>
    </location>
</feature>
<protein>
    <submittedName>
        <fullName evidence="2">Uncharacterized protein</fullName>
    </submittedName>
</protein>
<dbReference type="Proteomes" id="UP000663671">
    <property type="component" value="Chromosome 6"/>
</dbReference>
<keyword evidence="1" id="KW-0732">Signal</keyword>
<gene>
    <name evidence="2" type="ORF">I7I51_02942</name>
</gene>
<feature type="signal peptide" evidence="1">
    <location>
        <begin position="1"/>
        <end position="15"/>
    </location>
</feature>
<name>A0A8A1MQ60_AJECA</name>
<dbReference type="EMBL" id="CP069116">
    <property type="protein sequence ID" value="QSS66733.1"/>
    <property type="molecule type" value="Genomic_DNA"/>
</dbReference>
<dbReference type="VEuPathDB" id="FungiDB:I7I51_02942"/>
<accession>A0A8A1MQ60</accession>
<evidence type="ECO:0000313" key="2">
    <source>
        <dbReference type="EMBL" id="QSS66733.1"/>
    </source>
</evidence>
<organism evidence="2 3">
    <name type="scientific">Ajellomyces capsulatus</name>
    <name type="common">Darling's disease fungus</name>
    <name type="synonym">Histoplasma capsulatum</name>
    <dbReference type="NCBI Taxonomy" id="5037"/>
    <lineage>
        <taxon>Eukaryota</taxon>
        <taxon>Fungi</taxon>
        <taxon>Dikarya</taxon>
        <taxon>Ascomycota</taxon>
        <taxon>Pezizomycotina</taxon>
        <taxon>Eurotiomycetes</taxon>
        <taxon>Eurotiomycetidae</taxon>
        <taxon>Onygenales</taxon>
        <taxon>Ajellomycetaceae</taxon>
        <taxon>Histoplasma</taxon>
    </lineage>
</organism>
<evidence type="ECO:0000313" key="3">
    <source>
        <dbReference type="Proteomes" id="UP000663671"/>
    </source>
</evidence>